<organism evidence="3 4">
    <name type="scientific">Taenia crassiceps</name>
    <dbReference type="NCBI Taxonomy" id="6207"/>
    <lineage>
        <taxon>Eukaryota</taxon>
        <taxon>Metazoa</taxon>
        <taxon>Spiralia</taxon>
        <taxon>Lophotrochozoa</taxon>
        <taxon>Platyhelminthes</taxon>
        <taxon>Cestoda</taxon>
        <taxon>Eucestoda</taxon>
        <taxon>Cyclophyllidea</taxon>
        <taxon>Taeniidae</taxon>
        <taxon>Taenia</taxon>
    </lineage>
</organism>
<feature type="compositionally biased region" description="Low complexity" evidence="1">
    <location>
        <begin position="324"/>
        <end position="336"/>
    </location>
</feature>
<dbReference type="EMBL" id="JAKROA010000002">
    <property type="protein sequence ID" value="KAL5110089.1"/>
    <property type="molecule type" value="Genomic_DNA"/>
</dbReference>
<feature type="compositionally biased region" description="Acidic residues" evidence="1">
    <location>
        <begin position="298"/>
        <end position="320"/>
    </location>
</feature>
<keyword evidence="4" id="KW-1185">Reference proteome</keyword>
<dbReference type="Proteomes" id="UP001651158">
    <property type="component" value="Unassembled WGS sequence"/>
</dbReference>
<proteinExistence type="predicted"/>
<feature type="signal peptide" evidence="2">
    <location>
        <begin position="1"/>
        <end position="15"/>
    </location>
</feature>
<feature type="compositionally biased region" description="Basic residues" evidence="1">
    <location>
        <begin position="344"/>
        <end position="363"/>
    </location>
</feature>
<sequence>MKVYILCLLVAAATAARPYKYKSVKRPSESYFPMYFRASDRVRGGEGESFGLKKPQDISRSAVQQGITEGKVAYGRVSKGVQKEKELIEEQPISKALQEDLEIEYGYDEDYKAKNAGGLQEDVEEEEVAYDEDHDIESDEEDVDEHDEYDSKDYDEDEDTEEEGEEEDEVDEYEFEKDYKGEEGDGEEYEDVYDIEYTSETEGKKEDAGSGETHEKSMNAMVEQTTQTMSLEEADKIFAFPGCDSITCSKAAYDGYGCSASKCKYICTRTECYEYPDGPTTLEESVEQEGVVEAKVEEEGDEKDLEEEVEIEEYEEEEEKETVNEVTTTTTTTPEPETLPPRKEVRRRRGRSGKGKSGRNYKL</sequence>
<evidence type="ECO:0000313" key="3">
    <source>
        <dbReference type="EMBL" id="KAL5110089.1"/>
    </source>
</evidence>
<feature type="compositionally biased region" description="Basic and acidic residues" evidence="1">
    <location>
        <begin position="201"/>
        <end position="216"/>
    </location>
</feature>
<evidence type="ECO:0000313" key="4">
    <source>
        <dbReference type="Proteomes" id="UP001651158"/>
    </source>
</evidence>
<accession>A0ABR4QK91</accession>
<gene>
    <name evidence="3" type="ORF">TcWFU_003376</name>
</gene>
<evidence type="ECO:0000256" key="1">
    <source>
        <dbReference type="SAM" id="MobiDB-lite"/>
    </source>
</evidence>
<protein>
    <submittedName>
        <fullName evidence="3">Uncharacterized protein</fullName>
    </submittedName>
</protein>
<feature type="compositionally biased region" description="Acidic residues" evidence="1">
    <location>
        <begin position="121"/>
        <end position="175"/>
    </location>
</feature>
<reference evidence="3 4" key="1">
    <citation type="journal article" date="2022" name="Front. Cell. Infect. Microbiol.">
        <title>The Genomes of Two Strains of Taenia crassiceps the Animal Model for the Study of Human Cysticercosis.</title>
        <authorList>
            <person name="Bobes R.J."/>
            <person name="Estrada K."/>
            <person name="Rios-Valencia D.G."/>
            <person name="Calderon-Gallegos A."/>
            <person name="de la Torre P."/>
            <person name="Carrero J.C."/>
            <person name="Sanchez-Flores A."/>
            <person name="Laclette J.P."/>
        </authorList>
    </citation>
    <scope>NUCLEOTIDE SEQUENCE [LARGE SCALE GENOMIC DNA]</scope>
    <source>
        <strain evidence="3">WFUcys</strain>
    </source>
</reference>
<comment type="caution">
    <text evidence="3">The sequence shown here is derived from an EMBL/GenBank/DDBJ whole genome shotgun (WGS) entry which is preliminary data.</text>
</comment>
<name>A0ABR4QK91_9CEST</name>
<feature type="compositionally biased region" description="Acidic residues" evidence="1">
    <location>
        <begin position="184"/>
        <end position="199"/>
    </location>
</feature>
<evidence type="ECO:0000256" key="2">
    <source>
        <dbReference type="SAM" id="SignalP"/>
    </source>
</evidence>
<feature type="chain" id="PRO_5047286995" evidence="2">
    <location>
        <begin position="16"/>
        <end position="363"/>
    </location>
</feature>
<feature type="region of interest" description="Disordered" evidence="1">
    <location>
        <begin position="115"/>
        <end position="216"/>
    </location>
</feature>
<feature type="region of interest" description="Disordered" evidence="1">
    <location>
        <begin position="293"/>
        <end position="363"/>
    </location>
</feature>
<keyword evidence="2" id="KW-0732">Signal</keyword>